<dbReference type="CDD" id="cd07896">
    <property type="entry name" value="Adenylation_kDNA_ligase_like"/>
    <property type="match status" value="1"/>
</dbReference>
<keyword evidence="2 8" id="KW-0436">Ligase</keyword>
<dbReference type="GO" id="GO:0005524">
    <property type="term" value="F:ATP binding"/>
    <property type="evidence" value="ECO:0007669"/>
    <property type="project" value="InterPro"/>
</dbReference>
<dbReference type="Pfam" id="PF14743">
    <property type="entry name" value="DNA_ligase_OB_2"/>
    <property type="match status" value="1"/>
</dbReference>
<dbReference type="Gene3D" id="2.40.50.140">
    <property type="entry name" value="Nucleic acid-binding proteins"/>
    <property type="match status" value="1"/>
</dbReference>
<dbReference type="PANTHER" id="PTHR47810">
    <property type="entry name" value="DNA LIGASE"/>
    <property type="match status" value="1"/>
</dbReference>
<reference evidence="8 9" key="1">
    <citation type="submission" date="2018-08" db="EMBL/GenBank/DDBJ databases">
        <title>Neisseria animalis ATCC 49930 complete genome.</title>
        <authorList>
            <person name="Veseli I.A."/>
            <person name="Mascarenhas dos Santos A.C."/>
            <person name="Buttler R."/>
            <person name="Pombert J.-F."/>
        </authorList>
    </citation>
    <scope>NUCLEOTIDE SEQUENCE [LARGE SCALE GENOMIC DNA]</scope>
    <source>
        <strain evidence="8 9">ATCC 49930</strain>
    </source>
</reference>
<keyword evidence="5" id="KW-0234">DNA repair</keyword>
<sequence>MNRIIPLLTACFITSAAWGADLLLAKEYRNQNIAGWAMSEKLDGVRAYWDGKRLISRQGYAFTPPSGFTAHFPPYPLDGELYSKRGQFEQISAAVRSADGNWQGIRLHVFDVPQADGNLYRRLSVLQRWLERHPNAPISMIPQIRVRNTRHAHDFLKHIEKQGGEGVMLRNPEAPYTAGRSNNLLKLKNAHDAECTVTRHYPGKGRNSGRLGAIGCKNETGEFRIGSGFKDKDRDNPPPIGATVTYRYRGFTQKGTPRFATFVRIRNER</sequence>
<evidence type="ECO:0000256" key="3">
    <source>
        <dbReference type="ARBA" id="ARBA00022705"/>
    </source>
</evidence>
<dbReference type="GO" id="GO:0006260">
    <property type="term" value="P:DNA replication"/>
    <property type="evidence" value="ECO:0007669"/>
    <property type="project" value="UniProtKB-KW"/>
</dbReference>
<dbReference type="SUPFAM" id="SSF56091">
    <property type="entry name" value="DNA ligase/mRNA capping enzyme, catalytic domain"/>
    <property type="match status" value="1"/>
</dbReference>
<evidence type="ECO:0000256" key="6">
    <source>
        <dbReference type="ARBA" id="ARBA00034003"/>
    </source>
</evidence>
<evidence type="ECO:0000256" key="5">
    <source>
        <dbReference type="ARBA" id="ARBA00023204"/>
    </source>
</evidence>
<dbReference type="Pfam" id="PF01068">
    <property type="entry name" value="DNA_ligase_A_M"/>
    <property type="match status" value="1"/>
</dbReference>
<dbReference type="PROSITE" id="PS50160">
    <property type="entry name" value="DNA_LIGASE_A3"/>
    <property type="match status" value="1"/>
</dbReference>
<comment type="cofactor">
    <cofactor evidence="1">
        <name>a divalent metal cation</name>
        <dbReference type="ChEBI" id="CHEBI:60240"/>
    </cofactor>
</comment>
<feature type="domain" description="ATP-dependent DNA ligase family profile" evidence="7">
    <location>
        <begin position="119"/>
        <end position="188"/>
    </location>
</feature>
<dbReference type="GO" id="GO:0003910">
    <property type="term" value="F:DNA ligase (ATP) activity"/>
    <property type="evidence" value="ECO:0007669"/>
    <property type="project" value="UniProtKB-EC"/>
</dbReference>
<evidence type="ECO:0000256" key="2">
    <source>
        <dbReference type="ARBA" id="ARBA00022598"/>
    </source>
</evidence>
<keyword evidence="3" id="KW-0235">DNA replication</keyword>
<evidence type="ECO:0000256" key="1">
    <source>
        <dbReference type="ARBA" id="ARBA00001968"/>
    </source>
</evidence>
<comment type="catalytic activity">
    <reaction evidence="6">
        <text>ATP + (deoxyribonucleotide)n-3'-hydroxyl + 5'-phospho-(deoxyribonucleotide)m = (deoxyribonucleotide)n+m + AMP + diphosphate.</text>
        <dbReference type="EC" id="6.5.1.1"/>
    </reaction>
</comment>
<dbReference type="KEGG" id="naq:D0T90_04255"/>
<dbReference type="InterPro" id="IPR016059">
    <property type="entry name" value="DNA_ligase_ATP-dep_CS"/>
</dbReference>
<evidence type="ECO:0000256" key="4">
    <source>
        <dbReference type="ARBA" id="ARBA00022763"/>
    </source>
</evidence>
<protein>
    <submittedName>
        <fullName evidence="8">DNA ligase</fullName>
    </submittedName>
</protein>
<name>A0A5P3MQE5_NEIAN</name>
<keyword evidence="4" id="KW-0227">DNA damage</keyword>
<evidence type="ECO:0000313" key="9">
    <source>
        <dbReference type="Proteomes" id="UP000325536"/>
    </source>
</evidence>
<gene>
    <name evidence="8" type="ORF">D0T90_04255</name>
</gene>
<evidence type="ECO:0000313" key="8">
    <source>
        <dbReference type="EMBL" id="QEY23812.1"/>
    </source>
</evidence>
<dbReference type="SUPFAM" id="SSF50249">
    <property type="entry name" value="Nucleic acid-binding proteins"/>
    <property type="match status" value="1"/>
</dbReference>
<proteinExistence type="predicted"/>
<dbReference type="CDD" id="cd08041">
    <property type="entry name" value="OBF_kDNA_ligase_like"/>
    <property type="match status" value="1"/>
</dbReference>
<dbReference type="GO" id="GO:0006281">
    <property type="term" value="P:DNA repair"/>
    <property type="evidence" value="ECO:0007669"/>
    <property type="project" value="UniProtKB-KW"/>
</dbReference>
<organism evidence="8 9">
    <name type="scientific">Neisseria animalis</name>
    <dbReference type="NCBI Taxonomy" id="492"/>
    <lineage>
        <taxon>Bacteria</taxon>
        <taxon>Pseudomonadati</taxon>
        <taxon>Pseudomonadota</taxon>
        <taxon>Betaproteobacteria</taxon>
        <taxon>Neisseriales</taxon>
        <taxon>Neisseriaceae</taxon>
        <taxon>Neisseria</taxon>
    </lineage>
</organism>
<dbReference type="InterPro" id="IPR012340">
    <property type="entry name" value="NA-bd_OB-fold"/>
</dbReference>
<evidence type="ECO:0000259" key="7">
    <source>
        <dbReference type="PROSITE" id="PS50160"/>
    </source>
</evidence>
<dbReference type="Gene3D" id="3.30.1490.70">
    <property type="match status" value="1"/>
</dbReference>
<dbReference type="EMBL" id="CP031699">
    <property type="protein sequence ID" value="QEY23812.1"/>
    <property type="molecule type" value="Genomic_DNA"/>
</dbReference>
<dbReference type="RefSeq" id="WP_123796256.1">
    <property type="nucleotide sequence ID" value="NZ_CP031699.1"/>
</dbReference>
<dbReference type="InterPro" id="IPR012310">
    <property type="entry name" value="DNA_ligase_ATP-dep_cent"/>
</dbReference>
<dbReference type="NCBIfam" id="NF006592">
    <property type="entry name" value="PRK09125.1"/>
    <property type="match status" value="1"/>
</dbReference>
<dbReference type="PROSITE" id="PS00333">
    <property type="entry name" value="DNA_LIGASE_A2"/>
    <property type="match status" value="1"/>
</dbReference>
<dbReference type="InterPro" id="IPR029319">
    <property type="entry name" value="DNA_ligase_OB"/>
</dbReference>
<dbReference type="OrthoDB" id="9767858at2"/>
<dbReference type="InterPro" id="IPR050326">
    <property type="entry name" value="NAD_dep_DNA_ligaseB"/>
</dbReference>
<accession>A0A5P3MQE5</accession>
<dbReference type="PANTHER" id="PTHR47810:SF1">
    <property type="entry name" value="DNA LIGASE B"/>
    <property type="match status" value="1"/>
</dbReference>
<dbReference type="AlphaFoldDB" id="A0A5P3MQE5"/>
<dbReference type="GO" id="GO:0006310">
    <property type="term" value="P:DNA recombination"/>
    <property type="evidence" value="ECO:0007669"/>
    <property type="project" value="InterPro"/>
</dbReference>
<dbReference type="Gene3D" id="3.30.470.30">
    <property type="entry name" value="DNA ligase/mRNA capping enzyme"/>
    <property type="match status" value="1"/>
</dbReference>
<dbReference type="Proteomes" id="UP000325536">
    <property type="component" value="Chromosome"/>
</dbReference>
<keyword evidence="9" id="KW-1185">Reference proteome</keyword>